<dbReference type="SMART" id="SM00822">
    <property type="entry name" value="PKS_KR"/>
    <property type="match status" value="1"/>
</dbReference>
<accession>A0A5C6DW77</accession>
<dbReference type="PRINTS" id="PR00081">
    <property type="entry name" value="GDHRDH"/>
</dbReference>
<dbReference type="PRINTS" id="PR00080">
    <property type="entry name" value="SDRFAMILY"/>
</dbReference>
<dbReference type="EC" id="1.-.-.-" evidence="5"/>
<evidence type="ECO:0000313" key="5">
    <source>
        <dbReference type="EMBL" id="TWU40605.1"/>
    </source>
</evidence>
<dbReference type="PANTHER" id="PTHR44196:SF1">
    <property type="entry name" value="DEHYDROGENASE_REDUCTASE SDR FAMILY MEMBER 7B"/>
    <property type="match status" value="1"/>
</dbReference>
<organism evidence="5 6">
    <name type="scientific">Novipirellula artificiosorum</name>
    <dbReference type="NCBI Taxonomy" id="2528016"/>
    <lineage>
        <taxon>Bacteria</taxon>
        <taxon>Pseudomonadati</taxon>
        <taxon>Planctomycetota</taxon>
        <taxon>Planctomycetia</taxon>
        <taxon>Pirellulales</taxon>
        <taxon>Pirellulaceae</taxon>
        <taxon>Novipirellula</taxon>
    </lineage>
</organism>
<reference evidence="5 6" key="1">
    <citation type="submission" date="2019-02" db="EMBL/GenBank/DDBJ databases">
        <title>Deep-cultivation of Planctomycetes and their phenomic and genomic characterization uncovers novel biology.</title>
        <authorList>
            <person name="Wiegand S."/>
            <person name="Jogler M."/>
            <person name="Boedeker C."/>
            <person name="Pinto D."/>
            <person name="Vollmers J."/>
            <person name="Rivas-Marin E."/>
            <person name="Kohn T."/>
            <person name="Peeters S.H."/>
            <person name="Heuer A."/>
            <person name="Rast P."/>
            <person name="Oberbeckmann S."/>
            <person name="Bunk B."/>
            <person name="Jeske O."/>
            <person name="Meyerdierks A."/>
            <person name="Storesund J.E."/>
            <person name="Kallscheuer N."/>
            <person name="Luecker S."/>
            <person name="Lage O.M."/>
            <person name="Pohl T."/>
            <person name="Merkel B.J."/>
            <person name="Hornburger P."/>
            <person name="Mueller R.-W."/>
            <person name="Bruemmer F."/>
            <person name="Labrenz M."/>
            <person name="Spormann A.M."/>
            <person name="Op Den Camp H."/>
            <person name="Overmann J."/>
            <person name="Amann R."/>
            <person name="Jetten M.S.M."/>
            <person name="Mascher T."/>
            <person name="Medema M.H."/>
            <person name="Devos D.P."/>
            <person name="Kaster A.-K."/>
            <person name="Ovreas L."/>
            <person name="Rohde M."/>
            <person name="Galperin M.Y."/>
            <person name="Jogler C."/>
        </authorList>
    </citation>
    <scope>NUCLEOTIDE SEQUENCE [LARGE SCALE GENOMIC DNA]</scope>
    <source>
        <strain evidence="5 6">Poly41</strain>
    </source>
</reference>
<dbReference type="InterPro" id="IPR020904">
    <property type="entry name" value="Sc_DH/Rdtase_CS"/>
</dbReference>
<dbReference type="EMBL" id="SJPV01000002">
    <property type="protein sequence ID" value="TWU40605.1"/>
    <property type="molecule type" value="Genomic_DNA"/>
</dbReference>
<gene>
    <name evidence="5" type="ORF">Poly41_14380</name>
</gene>
<dbReference type="InterPro" id="IPR036291">
    <property type="entry name" value="NAD(P)-bd_dom_sf"/>
</dbReference>
<dbReference type="RefSeq" id="WP_146525191.1">
    <property type="nucleotide sequence ID" value="NZ_SJPV01000002.1"/>
</dbReference>
<dbReference type="PANTHER" id="PTHR44196">
    <property type="entry name" value="DEHYDROGENASE/REDUCTASE SDR FAMILY MEMBER 7B"/>
    <property type="match status" value="1"/>
</dbReference>
<dbReference type="GO" id="GO:0016491">
    <property type="term" value="F:oxidoreductase activity"/>
    <property type="evidence" value="ECO:0007669"/>
    <property type="project" value="UniProtKB-KW"/>
</dbReference>
<evidence type="ECO:0000259" key="4">
    <source>
        <dbReference type="SMART" id="SM00822"/>
    </source>
</evidence>
<dbReference type="PROSITE" id="PS00061">
    <property type="entry name" value="ADH_SHORT"/>
    <property type="match status" value="1"/>
</dbReference>
<evidence type="ECO:0000256" key="3">
    <source>
        <dbReference type="RuleBase" id="RU000363"/>
    </source>
</evidence>
<dbReference type="Gene3D" id="3.40.50.720">
    <property type="entry name" value="NAD(P)-binding Rossmann-like Domain"/>
    <property type="match status" value="1"/>
</dbReference>
<protein>
    <submittedName>
        <fullName evidence="5">Putative oxidoreductase</fullName>
        <ecNumber evidence="5">1.-.-.-</ecNumber>
    </submittedName>
</protein>
<evidence type="ECO:0000256" key="2">
    <source>
        <dbReference type="ARBA" id="ARBA00023002"/>
    </source>
</evidence>
<dbReference type="AlphaFoldDB" id="A0A5C6DW77"/>
<dbReference type="OrthoDB" id="9810734at2"/>
<sequence>MRWKAKDAVAVVTGASSGIGRCLCKLLIDRGARVVGVARRSDRLRELEQSDLRGHFVAVVGDITDKSIRDQVARVATDLGRGQLDLLVNNAGIGAIGPFADASPERLRQVMEVNFFAPAELTRILIPRLRQGRAPVICNISSVLGHRAVPNKSEYCASKFALHGWSDSLRAELAADGIQVTLVSPSTTRSEFFDSLVETDSGQTSKSIGSWPPERVARTTLASIEARRSEVICSLGGKALVYADRASPPLMNAILSRRSIGS</sequence>
<name>A0A5C6DW77_9BACT</name>
<evidence type="ECO:0000256" key="1">
    <source>
        <dbReference type="ARBA" id="ARBA00006484"/>
    </source>
</evidence>
<comment type="caution">
    <text evidence="5">The sequence shown here is derived from an EMBL/GenBank/DDBJ whole genome shotgun (WGS) entry which is preliminary data.</text>
</comment>
<dbReference type="GO" id="GO:0016020">
    <property type="term" value="C:membrane"/>
    <property type="evidence" value="ECO:0007669"/>
    <property type="project" value="TreeGrafter"/>
</dbReference>
<keyword evidence="6" id="KW-1185">Reference proteome</keyword>
<dbReference type="Pfam" id="PF00106">
    <property type="entry name" value="adh_short"/>
    <property type="match status" value="1"/>
</dbReference>
<dbReference type="SUPFAM" id="SSF51735">
    <property type="entry name" value="NAD(P)-binding Rossmann-fold domains"/>
    <property type="match status" value="1"/>
</dbReference>
<dbReference type="InterPro" id="IPR002347">
    <property type="entry name" value="SDR_fam"/>
</dbReference>
<keyword evidence="2 5" id="KW-0560">Oxidoreductase</keyword>
<feature type="domain" description="Ketoreductase" evidence="4">
    <location>
        <begin position="8"/>
        <end position="214"/>
    </location>
</feature>
<dbReference type="Proteomes" id="UP000319143">
    <property type="component" value="Unassembled WGS sequence"/>
</dbReference>
<evidence type="ECO:0000313" key="6">
    <source>
        <dbReference type="Proteomes" id="UP000319143"/>
    </source>
</evidence>
<proteinExistence type="inferred from homology"/>
<comment type="similarity">
    <text evidence="1 3">Belongs to the short-chain dehydrogenases/reductases (SDR) family.</text>
</comment>
<dbReference type="InterPro" id="IPR057326">
    <property type="entry name" value="KR_dom"/>
</dbReference>